<dbReference type="InterPro" id="IPR001279">
    <property type="entry name" value="Metallo-B-lactamas"/>
</dbReference>
<evidence type="ECO:0000313" key="3">
    <source>
        <dbReference type="Proteomes" id="UP000256941"/>
    </source>
</evidence>
<dbReference type="AlphaFoldDB" id="A0A3D9XPY4"/>
<dbReference type="EMBL" id="QTUJ01000002">
    <property type="protein sequence ID" value="REF70242.1"/>
    <property type="molecule type" value="Genomic_DNA"/>
</dbReference>
<name>A0A3D9XPY4_PARVE</name>
<dbReference type="CDD" id="cd07730">
    <property type="entry name" value="metallo-hydrolase-like_MBL-fold"/>
    <property type="match status" value="1"/>
</dbReference>
<keyword evidence="2" id="KW-0378">Hydrolase</keyword>
<dbReference type="InterPro" id="IPR036866">
    <property type="entry name" value="RibonucZ/Hydroxyglut_hydro"/>
</dbReference>
<dbReference type="Proteomes" id="UP000256941">
    <property type="component" value="Unassembled WGS sequence"/>
</dbReference>
<evidence type="ECO:0000259" key="1">
    <source>
        <dbReference type="SMART" id="SM00849"/>
    </source>
</evidence>
<sequence length="260" mass="27692">MLRLTTLKIGECRAPAWGAGLPGLGGATFPALATLVETESACVLVDTGYGPAFFAATRGFPARLYRWLTPVRQPAQEQLLRRLPRLPDLVFLTHMHADHSAGLIDLPAGIPVTASAAAIAELRALGDLASIRAACPPLLRDAILARDPQPVEACVAVPTGLPEFPQGHDLLGDGRLIAVPLPGHGTGQTGIWLPETARFLVADAAYGRAQLRANRLPPGPVLARLGDAAAYRRTFARLRALMLRRPDITIDPSHCPETAR</sequence>
<dbReference type="GO" id="GO:0016787">
    <property type="term" value="F:hydrolase activity"/>
    <property type="evidence" value="ECO:0007669"/>
    <property type="project" value="UniProtKB-KW"/>
</dbReference>
<dbReference type="SMART" id="SM00849">
    <property type="entry name" value="Lactamase_B"/>
    <property type="match status" value="1"/>
</dbReference>
<organism evidence="2 3">
    <name type="scientific">Paracoccus versutus</name>
    <name type="common">Thiobacillus versutus</name>
    <dbReference type="NCBI Taxonomy" id="34007"/>
    <lineage>
        <taxon>Bacteria</taxon>
        <taxon>Pseudomonadati</taxon>
        <taxon>Pseudomonadota</taxon>
        <taxon>Alphaproteobacteria</taxon>
        <taxon>Rhodobacterales</taxon>
        <taxon>Paracoccaceae</taxon>
        <taxon>Paracoccus</taxon>
    </lineage>
</organism>
<gene>
    <name evidence="2" type="ORF">BDD41_2968</name>
</gene>
<proteinExistence type="predicted"/>
<protein>
    <submittedName>
        <fullName evidence="2">Glyoxylase-like metal-dependent hydrolase (Beta-lactamase superfamily II)</fullName>
    </submittedName>
</protein>
<dbReference type="PANTHER" id="PTHR42951">
    <property type="entry name" value="METALLO-BETA-LACTAMASE DOMAIN-CONTAINING"/>
    <property type="match status" value="1"/>
</dbReference>
<feature type="domain" description="Metallo-beta-lactamase" evidence="1">
    <location>
        <begin position="30"/>
        <end position="254"/>
    </location>
</feature>
<dbReference type="InterPro" id="IPR050855">
    <property type="entry name" value="NDM-1-like"/>
</dbReference>
<reference evidence="2 3" key="1">
    <citation type="submission" date="2018-08" db="EMBL/GenBank/DDBJ databases">
        <title>Genomic Encyclopedia of Archaeal and Bacterial Type Strains, Phase II (KMG-II): from individual species to whole genera.</title>
        <authorList>
            <person name="Goeker M."/>
        </authorList>
    </citation>
    <scope>NUCLEOTIDE SEQUENCE [LARGE SCALE GENOMIC DNA]</scope>
    <source>
        <strain evidence="2 3">DSM 17099</strain>
    </source>
</reference>
<dbReference type="RefSeq" id="WP_116222216.1">
    <property type="nucleotide sequence ID" value="NZ_CP038197.1"/>
</dbReference>
<dbReference type="Pfam" id="PF00753">
    <property type="entry name" value="Lactamase_B"/>
    <property type="match status" value="1"/>
</dbReference>
<evidence type="ECO:0000313" key="2">
    <source>
        <dbReference type="EMBL" id="REF70242.1"/>
    </source>
</evidence>
<dbReference type="Gene3D" id="3.60.15.10">
    <property type="entry name" value="Ribonuclease Z/Hydroxyacylglutathione hydrolase-like"/>
    <property type="match status" value="1"/>
</dbReference>
<dbReference type="SUPFAM" id="SSF56281">
    <property type="entry name" value="Metallo-hydrolase/oxidoreductase"/>
    <property type="match status" value="1"/>
</dbReference>
<accession>A0A3D9XPY4</accession>
<comment type="caution">
    <text evidence="2">The sequence shown here is derived from an EMBL/GenBank/DDBJ whole genome shotgun (WGS) entry which is preliminary data.</text>
</comment>